<evidence type="ECO:0000313" key="1">
    <source>
        <dbReference type="EMBL" id="CUN62179.1"/>
    </source>
</evidence>
<dbReference type="EMBL" id="CYZE01000001">
    <property type="protein sequence ID" value="CUN62179.1"/>
    <property type="molecule type" value="Genomic_DNA"/>
</dbReference>
<dbReference type="Proteomes" id="UP000095651">
    <property type="component" value="Unassembled WGS sequence"/>
</dbReference>
<accession>A0A173YEE8</accession>
<organism evidence="1 2">
    <name type="scientific">Hungatella hathewayi</name>
    <dbReference type="NCBI Taxonomy" id="154046"/>
    <lineage>
        <taxon>Bacteria</taxon>
        <taxon>Bacillati</taxon>
        <taxon>Bacillota</taxon>
        <taxon>Clostridia</taxon>
        <taxon>Lachnospirales</taxon>
        <taxon>Lachnospiraceae</taxon>
        <taxon>Hungatella</taxon>
    </lineage>
</organism>
<gene>
    <name evidence="1" type="ORF">ERS852407_00726</name>
</gene>
<proteinExistence type="predicted"/>
<dbReference type="AlphaFoldDB" id="A0A173YEE8"/>
<protein>
    <submittedName>
        <fullName evidence="1">Uncharacterized protein</fullName>
    </submittedName>
</protein>
<evidence type="ECO:0000313" key="2">
    <source>
        <dbReference type="Proteomes" id="UP000095651"/>
    </source>
</evidence>
<name>A0A173YEE8_9FIRM</name>
<sequence length="137" mass="15345">MTFSIFVLPTFTPTNRVVPTGGVMVPIHKLKIIMMPKCTVFIPSFWQIGRKIGVKIRQAGVISMNVPIISRRILMINRITYRLLLMLNMASETAVGIPVKAITQLMMLETPIKKMMIPVISALSKNIFGSSEILMDL</sequence>
<reference evidence="1 2" key="1">
    <citation type="submission" date="2015-09" db="EMBL/GenBank/DDBJ databases">
        <authorList>
            <consortium name="Pathogen Informatics"/>
        </authorList>
    </citation>
    <scope>NUCLEOTIDE SEQUENCE [LARGE SCALE GENOMIC DNA]</scope>
    <source>
        <strain evidence="1 2">2789STDY5608850</strain>
    </source>
</reference>